<sequence length="88" mass="9977">MELGKKEIMKRYLRNHALSPTEPLTHSSRIEGLNYTVDTKSKVSSIRHYFTLKVYGIVMGPMSVLLSFCPSQTKKHALYAINIPKAPI</sequence>
<accession>A0A1I7YBH9</accession>
<evidence type="ECO:0000313" key="2">
    <source>
        <dbReference type="WBParaSite" id="L893_g14701.t1"/>
    </source>
</evidence>
<protein>
    <submittedName>
        <fullName evidence="2">Transposase</fullName>
    </submittedName>
</protein>
<keyword evidence="1" id="KW-1185">Reference proteome</keyword>
<organism evidence="1 2">
    <name type="scientific">Steinernema glaseri</name>
    <dbReference type="NCBI Taxonomy" id="37863"/>
    <lineage>
        <taxon>Eukaryota</taxon>
        <taxon>Metazoa</taxon>
        <taxon>Ecdysozoa</taxon>
        <taxon>Nematoda</taxon>
        <taxon>Chromadorea</taxon>
        <taxon>Rhabditida</taxon>
        <taxon>Tylenchina</taxon>
        <taxon>Panagrolaimomorpha</taxon>
        <taxon>Strongyloidoidea</taxon>
        <taxon>Steinernematidae</taxon>
        <taxon>Steinernema</taxon>
    </lineage>
</organism>
<dbReference type="AlphaFoldDB" id="A0A1I7YBH9"/>
<reference evidence="2" key="1">
    <citation type="submission" date="2016-11" db="UniProtKB">
        <authorList>
            <consortium name="WormBaseParasite"/>
        </authorList>
    </citation>
    <scope>IDENTIFICATION</scope>
</reference>
<dbReference type="WBParaSite" id="L893_g14701.t1">
    <property type="protein sequence ID" value="L893_g14701.t1"/>
    <property type="gene ID" value="L893_g14701"/>
</dbReference>
<evidence type="ECO:0000313" key="1">
    <source>
        <dbReference type="Proteomes" id="UP000095287"/>
    </source>
</evidence>
<proteinExistence type="predicted"/>
<dbReference type="Proteomes" id="UP000095287">
    <property type="component" value="Unplaced"/>
</dbReference>
<name>A0A1I7YBH9_9BILA</name>